<evidence type="ECO:0000313" key="2">
    <source>
        <dbReference type="EMBL" id="MFB9885858.1"/>
    </source>
</evidence>
<evidence type="ECO:0000313" key="3">
    <source>
        <dbReference type="Proteomes" id="UP001589628"/>
    </source>
</evidence>
<keyword evidence="3" id="KW-1185">Reference proteome</keyword>
<evidence type="ECO:0008006" key="4">
    <source>
        <dbReference type="Google" id="ProtNLM"/>
    </source>
</evidence>
<accession>A0ABV5Z9D2</accession>
<dbReference type="EMBL" id="JBHLZN010000001">
    <property type="protein sequence ID" value="MFB9885858.1"/>
    <property type="molecule type" value="Genomic_DNA"/>
</dbReference>
<gene>
    <name evidence="2" type="ORF">ACFFLH_05500</name>
</gene>
<sequence length="54" mass="6036">MYPLVISLHVVTMLVALAYVAYWLPGLKGLSWPGKALLVSSLTSGYALLLWWWS</sequence>
<name>A0ABV5Z9D2_9GAMM</name>
<feature type="transmembrane region" description="Helical" evidence="1">
    <location>
        <begin position="36"/>
        <end position="53"/>
    </location>
</feature>
<protein>
    <recommendedName>
        <fullName evidence="4">NADH dehydrogenase subunit 4</fullName>
    </recommendedName>
</protein>
<proteinExistence type="predicted"/>
<feature type="transmembrane region" description="Helical" evidence="1">
    <location>
        <begin position="6"/>
        <end position="24"/>
    </location>
</feature>
<reference evidence="2 3" key="1">
    <citation type="submission" date="2024-09" db="EMBL/GenBank/DDBJ databases">
        <authorList>
            <person name="Sun Q."/>
            <person name="Mori K."/>
        </authorList>
    </citation>
    <scope>NUCLEOTIDE SEQUENCE [LARGE SCALE GENOMIC DNA]</scope>
    <source>
        <strain evidence="2 3">ATCC 51285</strain>
    </source>
</reference>
<organism evidence="2 3">
    <name type="scientific">Balneatrix alpica</name>
    <dbReference type="NCBI Taxonomy" id="75684"/>
    <lineage>
        <taxon>Bacteria</taxon>
        <taxon>Pseudomonadati</taxon>
        <taxon>Pseudomonadota</taxon>
        <taxon>Gammaproteobacteria</taxon>
        <taxon>Oceanospirillales</taxon>
        <taxon>Balneatrichaceae</taxon>
        <taxon>Balneatrix</taxon>
    </lineage>
</organism>
<keyword evidence="1" id="KW-0472">Membrane</keyword>
<keyword evidence="1" id="KW-0812">Transmembrane</keyword>
<dbReference type="RefSeq" id="WP_155889007.1">
    <property type="nucleotide sequence ID" value="NZ_JAUESS010000010.1"/>
</dbReference>
<comment type="caution">
    <text evidence="2">The sequence shown here is derived from an EMBL/GenBank/DDBJ whole genome shotgun (WGS) entry which is preliminary data.</text>
</comment>
<dbReference type="Proteomes" id="UP001589628">
    <property type="component" value="Unassembled WGS sequence"/>
</dbReference>
<keyword evidence="1" id="KW-1133">Transmembrane helix</keyword>
<evidence type="ECO:0000256" key="1">
    <source>
        <dbReference type="SAM" id="Phobius"/>
    </source>
</evidence>